<protein>
    <recommendedName>
        <fullName evidence="3">AB hydrolase-1 domain-containing protein</fullName>
    </recommendedName>
</protein>
<dbReference type="Gramene" id="KOM35500">
    <property type="protein sequence ID" value="KOM35500"/>
    <property type="gene ID" value="LR48_Vigan02g165000"/>
</dbReference>
<feature type="domain" description="AB hydrolase-1" evidence="3">
    <location>
        <begin position="25"/>
        <end position="98"/>
    </location>
</feature>
<dbReference type="InterPro" id="IPR000639">
    <property type="entry name" value="Epox_hydrolase-like"/>
</dbReference>
<accession>A0A0L9TY89</accession>
<dbReference type="SUPFAM" id="SSF53474">
    <property type="entry name" value="alpha/beta-Hydrolases"/>
    <property type="match status" value="1"/>
</dbReference>
<gene>
    <name evidence="4" type="ORF">LR48_Vigan02g165000</name>
</gene>
<sequence>MESIKHSMVEVNGIKMHVAEKGEGPVVLFLHGFPELWYSWRHQILALTSRGYRAVAPDLRGYGDTEAPVPESSYTCFHLVGDIVALIDSLGVEKSVLVSPSDPSSEKILNRRPYTVFVPCMEMTTTYADFRNWELTASWTGIGIENVPVKFITVGDDLMYTSPGTKEYVHNGGFKKDVPTLEEVVVLEGVAHFSNQEAAENVSNHIYHFLKKFGP</sequence>
<evidence type="ECO:0000256" key="2">
    <source>
        <dbReference type="ARBA" id="ARBA00038334"/>
    </source>
</evidence>
<dbReference type="InterPro" id="IPR000073">
    <property type="entry name" value="AB_hydrolase_1"/>
</dbReference>
<evidence type="ECO:0000313" key="5">
    <source>
        <dbReference type="Proteomes" id="UP000053144"/>
    </source>
</evidence>
<dbReference type="InterPro" id="IPR029058">
    <property type="entry name" value="AB_hydrolase_fold"/>
</dbReference>
<dbReference type="Proteomes" id="UP000053144">
    <property type="component" value="Chromosome 2"/>
</dbReference>
<dbReference type="EMBL" id="CM003372">
    <property type="protein sequence ID" value="KOM35500.1"/>
    <property type="molecule type" value="Genomic_DNA"/>
</dbReference>
<dbReference type="STRING" id="3914.A0A0L9TY89"/>
<name>A0A0L9TY89_PHAAN</name>
<organism evidence="4 5">
    <name type="scientific">Phaseolus angularis</name>
    <name type="common">Azuki bean</name>
    <name type="synonym">Vigna angularis</name>
    <dbReference type="NCBI Taxonomy" id="3914"/>
    <lineage>
        <taxon>Eukaryota</taxon>
        <taxon>Viridiplantae</taxon>
        <taxon>Streptophyta</taxon>
        <taxon>Embryophyta</taxon>
        <taxon>Tracheophyta</taxon>
        <taxon>Spermatophyta</taxon>
        <taxon>Magnoliopsida</taxon>
        <taxon>eudicotyledons</taxon>
        <taxon>Gunneridae</taxon>
        <taxon>Pentapetalae</taxon>
        <taxon>rosids</taxon>
        <taxon>fabids</taxon>
        <taxon>Fabales</taxon>
        <taxon>Fabaceae</taxon>
        <taxon>Papilionoideae</taxon>
        <taxon>50 kb inversion clade</taxon>
        <taxon>NPAAA clade</taxon>
        <taxon>indigoferoid/millettioid clade</taxon>
        <taxon>Phaseoleae</taxon>
        <taxon>Vigna</taxon>
    </lineage>
</organism>
<evidence type="ECO:0000259" key="3">
    <source>
        <dbReference type="Pfam" id="PF00561"/>
    </source>
</evidence>
<evidence type="ECO:0000256" key="1">
    <source>
        <dbReference type="ARBA" id="ARBA00022801"/>
    </source>
</evidence>
<proteinExistence type="inferred from homology"/>
<dbReference type="AlphaFoldDB" id="A0A0L9TY89"/>
<evidence type="ECO:0000313" key="4">
    <source>
        <dbReference type="EMBL" id="KOM35500.1"/>
    </source>
</evidence>
<dbReference type="PRINTS" id="PR00412">
    <property type="entry name" value="EPOXHYDRLASE"/>
</dbReference>
<dbReference type="Gene3D" id="3.40.50.1820">
    <property type="entry name" value="alpha/beta hydrolase"/>
    <property type="match status" value="2"/>
</dbReference>
<dbReference type="PANTHER" id="PTHR43329">
    <property type="entry name" value="EPOXIDE HYDROLASE"/>
    <property type="match status" value="1"/>
</dbReference>
<dbReference type="GO" id="GO:0016787">
    <property type="term" value="F:hydrolase activity"/>
    <property type="evidence" value="ECO:0007669"/>
    <property type="project" value="UniProtKB-KW"/>
</dbReference>
<keyword evidence="1" id="KW-0378">Hydrolase</keyword>
<dbReference type="Pfam" id="PF00561">
    <property type="entry name" value="Abhydrolase_1"/>
    <property type="match status" value="1"/>
</dbReference>
<comment type="similarity">
    <text evidence="2">Belongs to the AB hydrolase superfamily. Epoxide hydrolase family.</text>
</comment>
<reference evidence="5" key="1">
    <citation type="journal article" date="2015" name="Proc. Natl. Acad. Sci. U.S.A.">
        <title>Genome sequencing of adzuki bean (Vigna angularis) provides insight into high starch and low fat accumulation and domestication.</title>
        <authorList>
            <person name="Yang K."/>
            <person name="Tian Z."/>
            <person name="Chen C."/>
            <person name="Luo L."/>
            <person name="Zhao B."/>
            <person name="Wang Z."/>
            <person name="Yu L."/>
            <person name="Li Y."/>
            <person name="Sun Y."/>
            <person name="Li W."/>
            <person name="Chen Y."/>
            <person name="Li Y."/>
            <person name="Zhang Y."/>
            <person name="Ai D."/>
            <person name="Zhao J."/>
            <person name="Shang C."/>
            <person name="Ma Y."/>
            <person name="Wu B."/>
            <person name="Wang M."/>
            <person name="Gao L."/>
            <person name="Sun D."/>
            <person name="Zhang P."/>
            <person name="Guo F."/>
            <person name="Wang W."/>
            <person name="Li Y."/>
            <person name="Wang J."/>
            <person name="Varshney R.K."/>
            <person name="Wang J."/>
            <person name="Ling H.Q."/>
            <person name="Wan P."/>
        </authorList>
    </citation>
    <scope>NUCLEOTIDE SEQUENCE</scope>
    <source>
        <strain evidence="5">cv. Jingnong 6</strain>
    </source>
</reference>